<sequence>MESLWRRDADPVPTTAGAPRAADVVIVGAGLTGLVTALLLRRAGRSVTVVDAAGPGALASGGNTGKLSLLQGSVLSRLRAHHPAGLARAYVDANREGAAWIIAFADAEGVPYTRRTAYSYAQGRAGAAIVADEAAAASDAGLAVRRGRPPAGEAVPFPLVDAIALDDQVAIDPYALVRALTVRLLAEGGAVHTGIRATGVRVFPQARVLTDAGDIAAGHIVLATGTPIVDRGLTFAKTRGLRSYAVAFAVPGEVPDGLYLSVDGPTRSLRSVTASDGPAGARLVVGGEGHPVGREPSESAAVGELVSWTRAHFPGAEPVTWWSAQDYESHNLIPFIGHLPRGGGRVSFATGYGKWGLALAPAAALRLAAEITDVPWRERSPWMRTFGTRLTVPADLARGGRENAEVARLAASGWIDAERRSAPVPRPPEGQGVVTSRGGVPVGVSTVHGRTRAVRAVCPHLGGVLTWNDADCTWDCPLHASRFTPDGTRIEGPAVTDLPTEPRRSRRRADGDRGHLRQE</sequence>
<dbReference type="GO" id="GO:0005737">
    <property type="term" value="C:cytoplasm"/>
    <property type="evidence" value="ECO:0007669"/>
    <property type="project" value="TreeGrafter"/>
</dbReference>
<dbReference type="EMBL" id="CP025299">
    <property type="protein sequence ID" value="AUG30572.1"/>
    <property type="molecule type" value="Genomic_DNA"/>
</dbReference>
<dbReference type="GO" id="GO:0004497">
    <property type="term" value="F:monooxygenase activity"/>
    <property type="evidence" value="ECO:0007669"/>
    <property type="project" value="UniProtKB-ARBA"/>
</dbReference>
<dbReference type="GO" id="GO:0016705">
    <property type="term" value="F:oxidoreductase activity, acting on paired donors, with incorporation or reduction of molecular oxygen"/>
    <property type="evidence" value="ECO:0007669"/>
    <property type="project" value="UniProtKB-ARBA"/>
</dbReference>
<reference evidence="7 8" key="1">
    <citation type="submission" date="2017-12" db="EMBL/GenBank/DDBJ databases">
        <title>Isolation and characterization of estrogens degradatiion strain Microbacterium hominis SJTG1.</title>
        <authorList>
            <person name="Xiong W."/>
            <person name="Yin C."/>
            <person name="Zheng D."/>
            <person name="Liang R."/>
        </authorList>
    </citation>
    <scope>NUCLEOTIDE SEQUENCE [LARGE SCALE GENOMIC DNA]</scope>
    <source>
        <strain evidence="7 8">SJTG1</strain>
    </source>
</reference>
<dbReference type="KEGG" id="mhos:CXR34_14610"/>
<feature type="compositionally biased region" description="Basic and acidic residues" evidence="5">
    <location>
        <begin position="500"/>
        <end position="519"/>
    </location>
</feature>
<keyword evidence="1" id="KW-0001">2Fe-2S</keyword>
<evidence type="ECO:0000256" key="1">
    <source>
        <dbReference type="ARBA" id="ARBA00022714"/>
    </source>
</evidence>
<protein>
    <recommendedName>
        <fullName evidence="6">Rieske domain-containing protein</fullName>
    </recommendedName>
</protein>
<dbReference type="Gene3D" id="3.50.50.60">
    <property type="entry name" value="FAD/NAD(P)-binding domain"/>
    <property type="match status" value="1"/>
</dbReference>
<evidence type="ECO:0000313" key="7">
    <source>
        <dbReference type="EMBL" id="AUG30572.1"/>
    </source>
</evidence>
<dbReference type="PANTHER" id="PTHR13847">
    <property type="entry name" value="SARCOSINE DEHYDROGENASE-RELATED"/>
    <property type="match status" value="1"/>
</dbReference>
<feature type="domain" description="Rieske" evidence="6">
    <location>
        <begin position="419"/>
        <end position="502"/>
    </location>
</feature>
<evidence type="ECO:0000256" key="2">
    <source>
        <dbReference type="ARBA" id="ARBA00022723"/>
    </source>
</evidence>
<evidence type="ECO:0000256" key="4">
    <source>
        <dbReference type="ARBA" id="ARBA00023014"/>
    </source>
</evidence>
<dbReference type="SUPFAM" id="SSF51905">
    <property type="entry name" value="FAD/NAD(P)-binding domain"/>
    <property type="match status" value="1"/>
</dbReference>
<dbReference type="SUPFAM" id="SSF50022">
    <property type="entry name" value="ISP domain"/>
    <property type="match status" value="1"/>
</dbReference>
<evidence type="ECO:0000259" key="6">
    <source>
        <dbReference type="PROSITE" id="PS51296"/>
    </source>
</evidence>
<dbReference type="InterPro" id="IPR017941">
    <property type="entry name" value="Rieske_2Fe-2S"/>
</dbReference>
<dbReference type="InterPro" id="IPR036922">
    <property type="entry name" value="Rieske_2Fe-2S_sf"/>
</dbReference>
<dbReference type="AlphaFoldDB" id="A0A2K9DCG2"/>
<dbReference type="Gene3D" id="2.102.10.10">
    <property type="entry name" value="Rieske [2Fe-2S] iron-sulphur domain"/>
    <property type="match status" value="1"/>
</dbReference>
<dbReference type="Proteomes" id="UP000233276">
    <property type="component" value="Chromosome"/>
</dbReference>
<keyword evidence="3" id="KW-0408">Iron</keyword>
<dbReference type="Pfam" id="PF00355">
    <property type="entry name" value="Rieske"/>
    <property type="match status" value="1"/>
</dbReference>
<accession>A0A2K9DCG2</accession>
<evidence type="ECO:0000256" key="3">
    <source>
        <dbReference type="ARBA" id="ARBA00023004"/>
    </source>
</evidence>
<proteinExistence type="predicted"/>
<evidence type="ECO:0000256" key="5">
    <source>
        <dbReference type="SAM" id="MobiDB-lite"/>
    </source>
</evidence>
<dbReference type="PANTHER" id="PTHR13847:SF274">
    <property type="entry name" value="RIESKE 2FE-2S IRON-SULFUR PROTEIN YHFW-RELATED"/>
    <property type="match status" value="1"/>
</dbReference>
<name>A0A2K9DCG2_9MICO</name>
<evidence type="ECO:0000313" key="8">
    <source>
        <dbReference type="Proteomes" id="UP000233276"/>
    </source>
</evidence>
<organism evidence="7 8">
    <name type="scientific">Microbacterium hominis</name>
    <dbReference type="NCBI Taxonomy" id="162426"/>
    <lineage>
        <taxon>Bacteria</taxon>
        <taxon>Bacillati</taxon>
        <taxon>Actinomycetota</taxon>
        <taxon>Actinomycetes</taxon>
        <taxon>Micrococcales</taxon>
        <taxon>Microbacteriaceae</taxon>
        <taxon>Microbacterium</taxon>
    </lineage>
</organism>
<dbReference type="GO" id="GO:0046872">
    <property type="term" value="F:metal ion binding"/>
    <property type="evidence" value="ECO:0007669"/>
    <property type="project" value="UniProtKB-KW"/>
</dbReference>
<dbReference type="PROSITE" id="PS51296">
    <property type="entry name" value="RIESKE"/>
    <property type="match status" value="1"/>
</dbReference>
<dbReference type="InterPro" id="IPR006076">
    <property type="entry name" value="FAD-dep_OxRdtase"/>
</dbReference>
<dbReference type="RefSeq" id="WP_101306809.1">
    <property type="nucleotide sequence ID" value="NZ_CP025299.1"/>
</dbReference>
<feature type="region of interest" description="Disordered" evidence="5">
    <location>
        <begin position="483"/>
        <end position="519"/>
    </location>
</feature>
<keyword evidence="4" id="KW-0411">Iron-sulfur</keyword>
<dbReference type="GO" id="GO:0051537">
    <property type="term" value="F:2 iron, 2 sulfur cluster binding"/>
    <property type="evidence" value="ECO:0007669"/>
    <property type="project" value="UniProtKB-KW"/>
</dbReference>
<dbReference type="Pfam" id="PF01266">
    <property type="entry name" value="DAO"/>
    <property type="match status" value="1"/>
</dbReference>
<gene>
    <name evidence="7" type="ORF">CXR34_14610</name>
</gene>
<dbReference type="Gene3D" id="3.30.9.10">
    <property type="entry name" value="D-Amino Acid Oxidase, subunit A, domain 2"/>
    <property type="match status" value="1"/>
</dbReference>
<keyword evidence="2" id="KW-0479">Metal-binding</keyword>
<dbReference type="InterPro" id="IPR036188">
    <property type="entry name" value="FAD/NAD-bd_sf"/>
</dbReference>